<dbReference type="EMBL" id="JAUFQU010000001">
    <property type="protein sequence ID" value="MDN3707799.1"/>
    <property type="molecule type" value="Genomic_DNA"/>
</dbReference>
<dbReference type="Gene3D" id="1.10.287.110">
    <property type="entry name" value="DnaJ domain"/>
    <property type="match status" value="1"/>
</dbReference>
<sequence length="309" mass="36345">MKNYYQLLEIQRTATPQDIKRAYRKLSLQYHPDKNQGQPYFNDLFIQIKEAYEVLSDDIRRKNYDAALDILIRQPHQKEEEFVQPVIDFFYINTNTFKIGDVIEFRWKTHFADTVEIRPFGKVPSEGIKKFRITHAADFIMVELVALNTISRRYAMSSIQINNTSEKQRRPEMTADDQHHYESLNQQFPGVDIRHFQRERLLSIYGRISARDYIGRVLSILFFGYCIAKIGNVHQRTDSMLFMITFGLLFTGLIINTIKRLHDTGQSAQKAVLLFIPVVNIFFILTLCYQKGDAKINRFGVIPNRYQNK</sequence>
<dbReference type="InterPro" id="IPR050817">
    <property type="entry name" value="DjlA_DnaK_co-chaperone"/>
</dbReference>
<name>A0ABT8CXV5_9FLAO</name>
<keyword evidence="4" id="KW-1185">Reference proteome</keyword>
<feature type="transmembrane region" description="Helical" evidence="1">
    <location>
        <begin position="213"/>
        <end position="228"/>
    </location>
</feature>
<dbReference type="CDD" id="cd06257">
    <property type="entry name" value="DnaJ"/>
    <property type="match status" value="1"/>
</dbReference>
<feature type="domain" description="J" evidence="2">
    <location>
        <begin position="3"/>
        <end position="68"/>
    </location>
</feature>
<feature type="transmembrane region" description="Helical" evidence="1">
    <location>
        <begin position="271"/>
        <end position="289"/>
    </location>
</feature>
<feature type="transmembrane region" description="Helical" evidence="1">
    <location>
        <begin position="240"/>
        <end position="259"/>
    </location>
</feature>
<proteinExistence type="predicted"/>
<evidence type="ECO:0000256" key="1">
    <source>
        <dbReference type="SAM" id="Phobius"/>
    </source>
</evidence>
<dbReference type="PROSITE" id="PS50076">
    <property type="entry name" value="DNAJ_2"/>
    <property type="match status" value="1"/>
</dbReference>
<dbReference type="RefSeq" id="WP_290363753.1">
    <property type="nucleotide sequence ID" value="NZ_JAUFQU010000001.1"/>
</dbReference>
<protein>
    <submittedName>
        <fullName evidence="3">DnaJ domain-containing protein</fullName>
    </submittedName>
</protein>
<dbReference type="PANTHER" id="PTHR24074">
    <property type="entry name" value="CO-CHAPERONE PROTEIN DJLA"/>
    <property type="match status" value="1"/>
</dbReference>
<evidence type="ECO:0000313" key="4">
    <source>
        <dbReference type="Proteomes" id="UP001242368"/>
    </source>
</evidence>
<dbReference type="SMART" id="SM00271">
    <property type="entry name" value="DnaJ"/>
    <property type="match status" value="1"/>
</dbReference>
<dbReference type="Proteomes" id="UP001242368">
    <property type="component" value="Unassembled WGS sequence"/>
</dbReference>
<dbReference type="InterPro" id="IPR008523">
    <property type="entry name" value="DUF805"/>
</dbReference>
<gene>
    <name evidence="3" type="ORF">QW060_11820</name>
</gene>
<dbReference type="PROSITE" id="PS00636">
    <property type="entry name" value="DNAJ_1"/>
    <property type="match status" value="1"/>
</dbReference>
<dbReference type="InterPro" id="IPR036869">
    <property type="entry name" value="J_dom_sf"/>
</dbReference>
<dbReference type="SUPFAM" id="SSF46565">
    <property type="entry name" value="Chaperone J-domain"/>
    <property type="match status" value="1"/>
</dbReference>
<keyword evidence="1" id="KW-0472">Membrane</keyword>
<evidence type="ECO:0000313" key="3">
    <source>
        <dbReference type="EMBL" id="MDN3707799.1"/>
    </source>
</evidence>
<evidence type="ECO:0000259" key="2">
    <source>
        <dbReference type="PROSITE" id="PS50076"/>
    </source>
</evidence>
<dbReference type="PRINTS" id="PR00625">
    <property type="entry name" value="JDOMAIN"/>
</dbReference>
<comment type="caution">
    <text evidence="3">The sequence shown here is derived from an EMBL/GenBank/DDBJ whole genome shotgun (WGS) entry which is preliminary data.</text>
</comment>
<dbReference type="InterPro" id="IPR018253">
    <property type="entry name" value="DnaJ_domain_CS"/>
</dbReference>
<organism evidence="3 4">
    <name type="scientific">Paenimyroides ceti</name>
    <dbReference type="NCBI Taxonomy" id="395087"/>
    <lineage>
        <taxon>Bacteria</taxon>
        <taxon>Pseudomonadati</taxon>
        <taxon>Bacteroidota</taxon>
        <taxon>Flavobacteriia</taxon>
        <taxon>Flavobacteriales</taxon>
        <taxon>Flavobacteriaceae</taxon>
        <taxon>Paenimyroides</taxon>
    </lineage>
</organism>
<accession>A0ABT8CXV5</accession>
<keyword evidence="1" id="KW-1133">Transmembrane helix</keyword>
<dbReference type="Pfam" id="PF05656">
    <property type="entry name" value="DUF805"/>
    <property type="match status" value="1"/>
</dbReference>
<dbReference type="Pfam" id="PF00226">
    <property type="entry name" value="DnaJ"/>
    <property type="match status" value="1"/>
</dbReference>
<reference evidence="4" key="1">
    <citation type="journal article" date="2019" name="Int. J. Syst. Evol. Microbiol.">
        <title>The Global Catalogue of Microorganisms (GCM) 10K type strain sequencing project: providing services to taxonomists for standard genome sequencing and annotation.</title>
        <authorList>
            <consortium name="The Broad Institute Genomics Platform"/>
            <consortium name="The Broad Institute Genome Sequencing Center for Infectious Disease"/>
            <person name="Wu L."/>
            <person name="Ma J."/>
        </authorList>
    </citation>
    <scope>NUCLEOTIDE SEQUENCE [LARGE SCALE GENOMIC DNA]</scope>
    <source>
        <strain evidence="4">CECT 7184</strain>
    </source>
</reference>
<dbReference type="InterPro" id="IPR001623">
    <property type="entry name" value="DnaJ_domain"/>
</dbReference>
<keyword evidence="1" id="KW-0812">Transmembrane</keyword>